<evidence type="ECO:0000259" key="1">
    <source>
        <dbReference type="Pfam" id="PF00385"/>
    </source>
</evidence>
<gene>
    <name evidence="2" type="ORF">CEPIT_LOCUS23946</name>
</gene>
<dbReference type="AlphaFoldDB" id="A0AAV0ED28"/>
<dbReference type="Gene3D" id="2.40.50.40">
    <property type="match status" value="1"/>
</dbReference>
<dbReference type="EMBL" id="CAMAPF010000921">
    <property type="protein sequence ID" value="CAH9121758.1"/>
    <property type="molecule type" value="Genomic_DNA"/>
</dbReference>
<dbReference type="InterPro" id="IPR023780">
    <property type="entry name" value="Chromo_domain"/>
</dbReference>
<reference evidence="2" key="1">
    <citation type="submission" date="2022-07" db="EMBL/GenBank/DDBJ databases">
        <authorList>
            <person name="Macas J."/>
            <person name="Novak P."/>
            <person name="Neumann P."/>
        </authorList>
    </citation>
    <scope>NUCLEOTIDE SEQUENCE</scope>
</reference>
<organism evidence="2 3">
    <name type="scientific">Cuscuta epithymum</name>
    <dbReference type="NCBI Taxonomy" id="186058"/>
    <lineage>
        <taxon>Eukaryota</taxon>
        <taxon>Viridiplantae</taxon>
        <taxon>Streptophyta</taxon>
        <taxon>Embryophyta</taxon>
        <taxon>Tracheophyta</taxon>
        <taxon>Spermatophyta</taxon>
        <taxon>Magnoliopsida</taxon>
        <taxon>eudicotyledons</taxon>
        <taxon>Gunneridae</taxon>
        <taxon>Pentapetalae</taxon>
        <taxon>asterids</taxon>
        <taxon>lamiids</taxon>
        <taxon>Solanales</taxon>
        <taxon>Convolvulaceae</taxon>
        <taxon>Cuscuteae</taxon>
        <taxon>Cuscuta</taxon>
        <taxon>Cuscuta subgen. Cuscuta</taxon>
    </lineage>
</organism>
<feature type="domain" description="Chromo" evidence="1">
    <location>
        <begin position="25"/>
        <end position="71"/>
    </location>
</feature>
<dbReference type="InterPro" id="IPR016197">
    <property type="entry name" value="Chromo-like_dom_sf"/>
</dbReference>
<dbReference type="Proteomes" id="UP001152523">
    <property type="component" value="Unassembled WGS sequence"/>
</dbReference>
<keyword evidence="3" id="KW-1185">Reference proteome</keyword>
<sequence length="99" mass="11291">MSDTVSSKFPAMNEEGNIILLPAGVLARRIVKRNNAVVVQWLIKWAHLQQDEATWEDYDVIIKQFPEVKAWGQALEKEGGNVTIRPSIFGPKWCIWISI</sequence>
<accession>A0AAV0ED28</accession>
<name>A0AAV0ED28_9ASTE</name>
<dbReference type="SUPFAM" id="SSF54160">
    <property type="entry name" value="Chromo domain-like"/>
    <property type="match status" value="1"/>
</dbReference>
<evidence type="ECO:0000313" key="2">
    <source>
        <dbReference type="EMBL" id="CAH9121758.1"/>
    </source>
</evidence>
<evidence type="ECO:0000313" key="3">
    <source>
        <dbReference type="Proteomes" id="UP001152523"/>
    </source>
</evidence>
<protein>
    <recommendedName>
        <fullName evidence="1">Chromo domain-containing protein</fullName>
    </recommendedName>
</protein>
<dbReference type="Pfam" id="PF00385">
    <property type="entry name" value="Chromo"/>
    <property type="match status" value="1"/>
</dbReference>
<comment type="caution">
    <text evidence="2">The sequence shown here is derived from an EMBL/GenBank/DDBJ whole genome shotgun (WGS) entry which is preliminary data.</text>
</comment>
<proteinExistence type="predicted"/>